<accession>A0ACC2V406</accession>
<protein>
    <submittedName>
        <fullName evidence="1">Transcription factor bye1</fullName>
    </submittedName>
</protein>
<comment type="caution">
    <text evidence="1">The sequence shown here is derived from an EMBL/GenBank/DDBJ whole genome shotgun (WGS) entry which is preliminary data.</text>
</comment>
<evidence type="ECO:0000313" key="2">
    <source>
        <dbReference type="Proteomes" id="UP001241377"/>
    </source>
</evidence>
<sequence length="752" mass="84851">MQPRKSARSNKGQHSQWSLQDVLRQEQDDDVNSEPRRKKSKVESDLDDVYDDAGEVANASSENDDDDDDDNNNDKNEEDGEVRCTPCGANKDNYDEETDEGGTMIECDKCHTWQHAKCMGYRNERSIPKKYMCNLCQESKSETKKKPEKEQTTPGYSFTLRDKTRISVAKAFFGVFHKNIPPASLPDGIDAVMMATKWAQELEAEVFKVFPLKDKHYTDKSRGLMVLIKKENVMRRISTGELSFYDLVNSSPEEIDEDLKVYAEKVRQESIRRSVLTVDEGLQRIRRTHKGEEIVEDANRQLEEADVNVVPRNIDHRRIKEDSPPREIITNSESQTYYHNEEDDDDDEQAEADGEESNKDDVNEDSSDLDDDELDMILKDKKDENKEEVEVRQQPAKPAPVPAKKPLFEKESAEVWKGEIVFPDFASFSAVAELKSCTNYVEPSDSQTARNFSRFIKVGKELLSRKKHEVEGRLDKNRADDYLNKVVSSRDFYLIEIKPTANHPDYDKLYGYLLDREKVGVLSGKPSFAKDSYLIALEKSRPLPPYLSTLKGFEQLTGLFALYVVRKGYVPAAPSILKNRSSYNVPAPIPPTNSNHHSKPMLPQPPAMAAKPKTPLLDSILSTLGGAQANPVPKPQPIPQQNHQFQQPHFQHQPSGAYNRVPSLPGKPNLPSKPTFGSNASNAPNYNKQHQTSDLNLSGDQMRYLQELVKNNPQQARHEPQALVGMAANSGASFGGSGLPAGDDDDEFPTYN</sequence>
<organism evidence="1 2">
    <name type="scientific">Naganishia cerealis</name>
    <dbReference type="NCBI Taxonomy" id="610337"/>
    <lineage>
        <taxon>Eukaryota</taxon>
        <taxon>Fungi</taxon>
        <taxon>Dikarya</taxon>
        <taxon>Basidiomycota</taxon>
        <taxon>Agaricomycotina</taxon>
        <taxon>Tremellomycetes</taxon>
        <taxon>Filobasidiales</taxon>
        <taxon>Filobasidiaceae</taxon>
        <taxon>Naganishia</taxon>
    </lineage>
</organism>
<gene>
    <name evidence="1" type="primary">BYE1</name>
    <name evidence="1" type="ORF">QFC19_008233</name>
</gene>
<reference evidence="1" key="1">
    <citation type="submission" date="2023-04" db="EMBL/GenBank/DDBJ databases">
        <title>Draft Genome sequencing of Naganishia species isolated from polar environments using Oxford Nanopore Technology.</title>
        <authorList>
            <person name="Leo P."/>
            <person name="Venkateswaran K."/>
        </authorList>
    </citation>
    <scope>NUCLEOTIDE SEQUENCE</scope>
    <source>
        <strain evidence="1">MNA-CCFEE 5261</strain>
    </source>
</reference>
<name>A0ACC2V406_9TREE</name>
<evidence type="ECO:0000313" key="1">
    <source>
        <dbReference type="EMBL" id="KAJ9093645.1"/>
    </source>
</evidence>
<dbReference type="EMBL" id="JASBWR010000120">
    <property type="protein sequence ID" value="KAJ9093645.1"/>
    <property type="molecule type" value="Genomic_DNA"/>
</dbReference>
<dbReference type="Proteomes" id="UP001241377">
    <property type="component" value="Unassembled WGS sequence"/>
</dbReference>
<keyword evidence="2" id="KW-1185">Reference proteome</keyword>
<proteinExistence type="predicted"/>